<proteinExistence type="predicted"/>
<name>A0A1E5Q4K9_9PROT</name>
<evidence type="ECO:0000313" key="2">
    <source>
        <dbReference type="Proteomes" id="UP000095347"/>
    </source>
</evidence>
<organism evidence="1 2">
    <name type="scientific">Magnetovibrio blakemorei</name>
    <dbReference type="NCBI Taxonomy" id="28181"/>
    <lineage>
        <taxon>Bacteria</taxon>
        <taxon>Pseudomonadati</taxon>
        <taxon>Pseudomonadota</taxon>
        <taxon>Alphaproteobacteria</taxon>
        <taxon>Rhodospirillales</taxon>
        <taxon>Magnetovibrionaceae</taxon>
        <taxon>Magnetovibrio</taxon>
    </lineage>
</organism>
<gene>
    <name evidence="1" type="ORF">BEN30_16330</name>
</gene>
<keyword evidence="2" id="KW-1185">Reference proteome</keyword>
<dbReference type="EMBL" id="MCGG01000071">
    <property type="protein sequence ID" value="OEJ64379.1"/>
    <property type="molecule type" value="Genomic_DNA"/>
</dbReference>
<dbReference type="STRING" id="28181.BEN30_16330"/>
<dbReference type="Proteomes" id="UP000095347">
    <property type="component" value="Unassembled WGS sequence"/>
</dbReference>
<dbReference type="AlphaFoldDB" id="A0A1E5Q4K9"/>
<reference evidence="2" key="1">
    <citation type="submission" date="2016-07" db="EMBL/GenBank/DDBJ databases">
        <authorList>
            <person name="Florea S."/>
            <person name="Webb J.S."/>
            <person name="Jaromczyk J."/>
            <person name="Schardl C.L."/>
        </authorList>
    </citation>
    <scope>NUCLEOTIDE SEQUENCE [LARGE SCALE GENOMIC DNA]</scope>
    <source>
        <strain evidence="2">MV-1</strain>
    </source>
</reference>
<comment type="caution">
    <text evidence="1">The sequence shown here is derived from an EMBL/GenBank/DDBJ whole genome shotgun (WGS) entry which is preliminary data.</text>
</comment>
<accession>A0A1E5Q4K9</accession>
<protein>
    <submittedName>
        <fullName evidence="1">Uncharacterized protein</fullName>
    </submittedName>
</protein>
<evidence type="ECO:0000313" key="1">
    <source>
        <dbReference type="EMBL" id="OEJ64379.1"/>
    </source>
</evidence>
<sequence>MGISFIDLTRDPKHNYLLTEALQSRYILAARYLRGCRHVFEIGSFQTPITDFLTAPVESCTVVDPLLEPYEADQLNGHPCQVRHIQGWIQDVEYEREHGTYGVVMMGLVLDFPGGNAEQAKHTFARIIRLIDNAQVTVLEFCTHYEPSINQVRYLVNNTQTSIDFQVDLDFENDEHARQFNPNMSKGYMHRRLLVLKPKLAEASSRSGLAPPMCSTNPTP</sequence>